<dbReference type="PROSITE" id="PS00945">
    <property type="entry name" value="CKS_2"/>
    <property type="match status" value="1"/>
</dbReference>
<evidence type="ECO:0000313" key="8">
    <source>
        <dbReference type="Proteomes" id="UP001487740"/>
    </source>
</evidence>
<evidence type="ECO:0000256" key="4">
    <source>
        <dbReference type="ARBA" id="ARBA00068939"/>
    </source>
</evidence>
<reference evidence="7 8" key="1">
    <citation type="submission" date="2023-03" db="EMBL/GenBank/DDBJ databases">
        <title>High-quality genome of Scylla paramamosain provides insights in environmental adaptation.</title>
        <authorList>
            <person name="Zhang L."/>
        </authorList>
    </citation>
    <scope>NUCLEOTIDE SEQUENCE [LARGE SCALE GENOMIC DNA]</scope>
    <source>
        <strain evidence="7">LZ_2023a</strain>
        <tissue evidence="7">Muscle</tissue>
    </source>
</reference>
<dbReference type="AlphaFoldDB" id="A0AAW0T1N5"/>
<dbReference type="EMBL" id="JARAKH010000041">
    <property type="protein sequence ID" value="KAK8381239.1"/>
    <property type="molecule type" value="Genomic_DNA"/>
</dbReference>
<dbReference type="FunFam" id="3.30.170.10:FF:000001">
    <property type="entry name" value="Cyclin-dependent kinases regulatory subunit"/>
    <property type="match status" value="1"/>
</dbReference>
<dbReference type="PRINTS" id="PR00296">
    <property type="entry name" value="CYCLINKINASE"/>
</dbReference>
<gene>
    <name evidence="7" type="ORF">O3P69_008242</name>
</gene>
<protein>
    <recommendedName>
        <fullName evidence="4 5">Cyclin-dependent kinases regulatory subunit</fullName>
    </recommendedName>
</protein>
<proteinExistence type="inferred from homology"/>
<sequence>MKGDQIQYSEKYCDDKYEYRHVILPAELAKLVPKTHLMTETEWRNLGVQQSPGWVHYLVHSPEPHILLFRRPRTDVKQSAASQTVKMTDFKFVIPLSLQMLEESNSSKQYVVTNVFTAWEISNNIKDVQASLRQDGTEFILKQKCFDTLYSVLVNFSSVDGEIQRHSWDLMVKAMGKLVSEVGHIIDGDLTGSSKAKWLNIIKMTTFIACKLIDAMENKYNNTSDILVTGKGRKKPPKDTDQGHWEEDRNNMLVHLYTLIQYPLQRLWEPPVVEDDFVILIGDSCYKMLESPNMALVRTKDTRTSMFQIIGTLVKKFNHGMACSLKILQLLRTYEHMVSPAAQGVILLIQTFGDKVCFA</sequence>
<dbReference type="PANTHER" id="PTHR23415">
    <property type="entry name" value="CYCLIN-DEPENDENT KINASES REGULATORY SUBUNIT/60S RIBOSOME SUBUNIT BIOGENESIS PROTEIN NIP7"/>
    <property type="match status" value="1"/>
</dbReference>
<comment type="similarity">
    <text evidence="1 5">Belongs to the CKS family.</text>
</comment>
<keyword evidence="8" id="KW-1185">Reference proteome</keyword>
<dbReference type="SMART" id="SM01084">
    <property type="entry name" value="CKS"/>
    <property type="match status" value="1"/>
</dbReference>
<accession>A0AAW0T1N5</accession>
<dbReference type="InterPro" id="IPR024324">
    <property type="entry name" value="Condensin_cplx_su1_N"/>
</dbReference>
<evidence type="ECO:0000259" key="6">
    <source>
        <dbReference type="Pfam" id="PF12922"/>
    </source>
</evidence>
<organism evidence="7 8">
    <name type="scientific">Scylla paramamosain</name>
    <name type="common">Mud crab</name>
    <dbReference type="NCBI Taxonomy" id="85552"/>
    <lineage>
        <taxon>Eukaryota</taxon>
        <taxon>Metazoa</taxon>
        <taxon>Ecdysozoa</taxon>
        <taxon>Arthropoda</taxon>
        <taxon>Crustacea</taxon>
        <taxon>Multicrustacea</taxon>
        <taxon>Malacostraca</taxon>
        <taxon>Eumalacostraca</taxon>
        <taxon>Eucarida</taxon>
        <taxon>Decapoda</taxon>
        <taxon>Pleocyemata</taxon>
        <taxon>Brachyura</taxon>
        <taxon>Eubrachyura</taxon>
        <taxon>Portunoidea</taxon>
        <taxon>Portunidae</taxon>
        <taxon>Portuninae</taxon>
        <taxon>Scylla</taxon>
    </lineage>
</organism>
<comment type="function">
    <text evidence="5">Binds to the catalytic subunit of the cyclin dependent kinases and is essential for their biological function.</text>
</comment>
<dbReference type="GO" id="GO:0016538">
    <property type="term" value="F:cyclin-dependent protein serine/threonine kinase regulator activity"/>
    <property type="evidence" value="ECO:0007669"/>
    <property type="project" value="InterPro"/>
</dbReference>
<evidence type="ECO:0000256" key="3">
    <source>
        <dbReference type="ARBA" id="ARBA00023306"/>
    </source>
</evidence>
<dbReference type="InterPro" id="IPR000789">
    <property type="entry name" value="Cyclin-dep_kinase_reg-sub"/>
</dbReference>
<feature type="domain" description="Condensin complex subunit 1 N-terminal" evidence="6">
    <location>
        <begin position="163"/>
        <end position="322"/>
    </location>
</feature>
<evidence type="ECO:0000256" key="2">
    <source>
        <dbReference type="ARBA" id="ARBA00022618"/>
    </source>
</evidence>
<dbReference type="Pfam" id="PF01111">
    <property type="entry name" value="CKS"/>
    <property type="match status" value="1"/>
</dbReference>
<dbReference type="SUPFAM" id="SSF55637">
    <property type="entry name" value="Cell cycle regulatory proteins"/>
    <property type="match status" value="1"/>
</dbReference>
<evidence type="ECO:0000313" key="7">
    <source>
        <dbReference type="EMBL" id="KAK8381239.1"/>
    </source>
</evidence>
<name>A0AAW0T1N5_SCYPA</name>
<keyword evidence="2 5" id="KW-0132">Cell division</keyword>
<dbReference type="Proteomes" id="UP001487740">
    <property type="component" value="Unassembled WGS sequence"/>
</dbReference>
<dbReference type="InterPro" id="IPR036858">
    <property type="entry name" value="Cyclin-dep_kinase_reg-sub_sf"/>
</dbReference>
<dbReference type="GO" id="GO:0051301">
    <property type="term" value="P:cell division"/>
    <property type="evidence" value="ECO:0007669"/>
    <property type="project" value="UniProtKB-UniRule"/>
</dbReference>
<dbReference type="Gene3D" id="3.30.170.10">
    <property type="entry name" value="Cyclin-dependent kinase, regulatory subunit"/>
    <property type="match status" value="1"/>
</dbReference>
<dbReference type="Pfam" id="PF12922">
    <property type="entry name" value="Cnd1_N"/>
    <property type="match status" value="1"/>
</dbReference>
<evidence type="ECO:0000256" key="5">
    <source>
        <dbReference type="RuleBase" id="RU311113"/>
    </source>
</evidence>
<keyword evidence="3 5" id="KW-0131">Cell cycle</keyword>
<evidence type="ECO:0000256" key="1">
    <source>
        <dbReference type="ARBA" id="ARBA00007782"/>
    </source>
</evidence>
<comment type="caution">
    <text evidence="7">The sequence shown here is derived from an EMBL/GenBank/DDBJ whole genome shotgun (WGS) entry which is preliminary data.</text>
</comment>